<evidence type="ECO:0000256" key="2">
    <source>
        <dbReference type="ARBA" id="ARBA00023163"/>
    </source>
</evidence>
<keyword evidence="2" id="KW-0804">Transcription</keyword>
<dbReference type="AlphaFoldDB" id="A0A9P6SJF7"/>
<evidence type="ECO:0000256" key="4">
    <source>
        <dbReference type="SAM" id="MobiDB-lite"/>
    </source>
</evidence>
<sequence length="1043" mass="114335">MSSWMNEAAVQNHNGAGFNHLDPNAGANMLDPSTFMNNPTAFDPSQFQNQQLQQRMQNGGMRNGSPAFNNPVYQTNPVVPSKRPRPREDSLGTSPRQAPGMIPNSRSQTPQQPYQGYPNSAPQQHAPQQSPYSHLQNGTSNASPSPIMANQLRPGGVPQRVSTASPHPFSPAAQHFAPQASPSHSEHGNRVDTPQNNPYAQNPGFAQGFNQNYTTPGRTSVPPQNAMSTPQMQSQMQPQMFNPMAQQQAQQQGQQGGQARPGSIEQQKMMQMRLQQQLQQQTLMAAQRQNMAPNSSPLANPQMPGANPQFPGGVRPQQPASQSRGPNQDNFMKSLVAFMQSKNLPLDVNPVVGDRKISIMALYMAVVKFGGFKKVTAGNGWPSVAQALQFNPLQNPNAAPQLRHHYERNLALFEEAWTMNQQRQRMLQQGQAGQMAGQMSPTKQMNAQVPTQQSQQSQHYLQQQQLMAQQSHIQQQQQVQGTPVKQMGQMHHPQQPSINGFSTPQPAQGQPQVGSHSHSRNSLSRSAEATPVQNGTSFTMPSPVSVTKTGNISLASPQVEPGPGGPPPPQEFSLPEELDPKVRVLDTFGGVDPESLLKVGGALTQYKPDIPAVVDLGSIDVHALTMSLQCGIHSEVRLALDTLVSLSVESRLNLDLRACEDLVETLIDCAEDQVELLAESAAEVSDVMLVNSYEDVVRGCRCEQELLQDIPAFGTSEYDLDRAVDRLICISTIMRNLSFYETNHALLADELVIKFICVVIRYLGTRNMLLRTNQNTLDFMKDIIIFLSNLAQAIELPGREQALCLLHFLLAFAPCPPPNVAGSDRVTFSPYDPAIHRYLPPAVDSLAKLLARDEPNRTHYKTIFASDVASSPPFDLLTKTFALAIAAFPDNKQDPKRGNLITVIEARKPFLMQGMLAAEILSNLAPGFETGLAKSWLESDDGFAQNLSRLILTVCLEPAPPAHQRAQVVPKGVEDEALLHITLGGVSLLRRLAEKCRDPENPKSRIPLAGMPTKENLLQALRIVQPRLQVVLKQLCAYAGLDS</sequence>
<dbReference type="InterPro" id="IPR001606">
    <property type="entry name" value="ARID_dom"/>
</dbReference>
<feature type="region of interest" description="Disordered" evidence="4">
    <location>
        <begin position="424"/>
        <end position="575"/>
    </location>
</feature>
<keyword evidence="1" id="KW-0805">Transcription regulation</keyword>
<name>A0A9P6SJF7_9HELO</name>
<keyword evidence="3" id="KW-0539">Nucleus</keyword>
<dbReference type="GO" id="GO:0000976">
    <property type="term" value="F:transcription cis-regulatory region binding"/>
    <property type="evidence" value="ECO:0007669"/>
    <property type="project" value="TreeGrafter"/>
</dbReference>
<dbReference type="GO" id="GO:0006357">
    <property type="term" value="P:regulation of transcription by RNA polymerase II"/>
    <property type="evidence" value="ECO:0007669"/>
    <property type="project" value="TreeGrafter"/>
</dbReference>
<dbReference type="OrthoDB" id="1938591at2759"/>
<dbReference type="SUPFAM" id="SSF46774">
    <property type="entry name" value="ARID-like"/>
    <property type="match status" value="1"/>
</dbReference>
<dbReference type="SMART" id="SM01014">
    <property type="entry name" value="ARID"/>
    <property type="match status" value="1"/>
</dbReference>
<feature type="compositionally biased region" description="Polar residues" evidence="4">
    <location>
        <begin position="34"/>
        <end position="45"/>
    </location>
</feature>
<feature type="compositionally biased region" description="Low complexity" evidence="4">
    <location>
        <begin position="118"/>
        <end position="131"/>
    </location>
</feature>
<gene>
    <name evidence="6" type="ORF">D0Z07_9381</name>
</gene>
<evidence type="ECO:0000259" key="5">
    <source>
        <dbReference type="PROSITE" id="PS51011"/>
    </source>
</evidence>
<dbReference type="Pfam" id="PF01388">
    <property type="entry name" value="ARID"/>
    <property type="match status" value="1"/>
</dbReference>
<feature type="compositionally biased region" description="Low complexity" evidence="4">
    <location>
        <begin position="424"/>
        <end position="439"/>
    </location>
</feature>
<dbReference type="PROSITE" id="PS51011">
    <property type="entry name" value="ARID"/>
    <property type="match status" value="1"/>
</dbReference>
<feature type="compositionally biased region" description="Polar residues" evidence="4">
    <location>
        <begin position="440"/>
        <end position="451"/>
    </location>
</feature>
<feature type="domain" description="ARID" evidence="5">
    <location>
        <begin position="325"/>
        <end position="418"/>
    </location>
</feature>
<feature type="compositionally biased region" description="Polar residues" evidence="4">
    <location>
        <begin position="66"/>
        <end position="78"/>
    </location>
</feature>
<evidence type="ECO:0000313" key="6">
    <source>
        <dbReference type="EMBL" id="KAG0644917.1"/>
    </source>
</evidence>
<evidence type="ECO:0000256" key="3">
    <source>
        <dbReference type="ARBA" id="ARBA00023242"/>
    </source>
</evidence>
<feature type="compositionally biased region" description="Polar residues" evidence="4">
    <location>
        <begin position="104"/>
        <end position="114"/>
    </location>
</feature>
<keyword evidence="7" id="KW-1185">Reference proteome</keyword>
<protein>
    <submittedName>
        <fullName evidence="6">Transcription regulatory SWI1</fullName>
    </submittedName>
</protein>
<accession>A0A9P6SJF7</accession>
<feature type="region of interest" description="Disordered" evidence="4">
    <location>
        <begin position="15"/>
        <end position="271"/>
    </location>
</feature>
<dbReference type="InterPro" id="IPR036431">
    <property type="entry name" value="ARID_dom_sf"/>
</dbReference>
<feature type="compositionally biased region" description="Polar residues" evidence="4">
    <location>
        <begin position="290"/>
        <end position="299"/>
    </location>
</feature>
<dbReference type="Proteomes" id="UP000785200">
    <property type="component" value="Unassembled WGS sequence"/>
</dbReference>
<organism evidence="6 7">
    <name type="scientific">Hyphodiscus hymeniophilus</name>
    <dbReference type="NCBI Taxonomy" id="353542"/>
    <lineage>
        <taxon>Eukaryota</taxon>
        <taxon>Fungi</taxon>
        <taxon>Dikarya</taxon>
        <taxon>Ascomycota</taxon>
        <taxon>Pezizomycotina</taxon>
        <taxon>Leotiomycetes</taxon>
        <taxon>Helotiales</taxon>
        <taxon>Hyphodiscaceae</taxon>
        <taxon>Hyphodiscus</taxon>
    </lineage>
</organism>
<reference evidence="6" key="1">
    <citation type="submission" date="2019-07" db="EMBL/GenBank/DDBJ databases">
        <title>Hyphodiscus hymeniophilus genome sequencing and assembly.</title>
        <authorList>
            <person name="Kramer G."/>
            <person name="Nodwell J."/>
        </authorList>
    </citation>
    <scope>NUCLEOTIDE SEQUENCE</scope>
    <source>
        <strain evidence="6">ATCC 34498</strain>
    </source>
</reference>
<feature type="compositionally biased region" description="Low complexity" evidence="4">
    <location>
        <begin position="46"/>
        <end position="60"/>
    </location>
</feature>
<dbReference type="PANTHER" id="PTHR13964">
    <property type="entry name" value="RBP-RELATED"/>
    <property type="match status" value="1"/>
</dbReference>
<evidence type="ECO:0000256" key="1">
    <source>
        <dbReference type="ARBA" id="ARBA00023015"/>
    </source>
</evidence>
<dbReference type="SMART" id="SM00501">
    <property type="entry name" value="BRIGHT"/>
    <property type="match status" value="1"/>
</dbReference>
<feature type="compositionally biased region" description="Low complexity" evidence="4">
    <location>
        <begin position="452"/>
        <end position="480"/>
    </location>
</feature>
<comment type="caution">
    <text evidence="6">The sequence shown here is derived from an EMBL/GenBank/DDBJ whole genome shotgun (WGS) entry which is preliminary data.</text>
</comment>
<feature type="compositionally biased region" description="Polar residues" evidence="4">
    <location>
        <begin position="318"/>
        <end position="329"/>
    </location>
</feature>
<feature type="compositionally biased region" description="Polar residues" evidence="4">
    <location>
        <begin position="492"/>
        <end position="514"/>
    </location>
</feature>
<feature type="compositionally biased region" description="Polar residues" evidence="4">
    <location>
        <begin position="208"/>
        <end position="226"/>
    </location>
</feature>
<dbReference type="EMBL" id="VNKQ01000022">
    <property type="protein sequence ID" value="KAG0644917.1"/>
    <property type="molecule type" value="Genomic_DNA"/>
</dbReference>
<dbReference type="PANTHER" id="PTHR13964:SF27">
    <property type="entry name" value="HAT-TRICK, ISOFORM D"/>
    <property type="match status" value="1"/>
</dbReference>
<feature type="region of interest" description="Disordered" evidence="4">
    <location>
        <begin position="287"/>
        <end position="329"/>
    </location>
</feature>
<feature type="compositionally biased region" description="Low complexity" evidence="4">
    <location>
        <begin position="227"/>
        <end position="271"/>
    </location>
</feature>
<proteinExistence type="predicted"/>
<dbReference type="GO" id="GO:0016514">
    <property type="term" value="C:SWI/SNF complex"/>
    <property type="evidence" value="ECO:0007669"/>
    <property type="project" value="TreeGrafter"/>
</dbReference>
<dbReference type="Gene3D" id="1.10.150.60">
    <property type="entry name" value="ARID DNA-binding domain"/>
    <property type="match status" value="1"/>
</dbReference>
<feature type="compositionally biased region" description="Polar residues" evidence="4">
    <location>
        <begin position="132"/>
        <end position="144"/>
    </location>
</feature>
<dbReference type="CDD" id="cd16871">
    <property type="entry name" value="ARID_Swi1p-like"/>
    <property type="match status" value="1"/>
</dbReference>
<feature type="compositionally biased region" description="Polar residues" evidence="4">
    <location>
        <begin position="531"/>
        <end position="556"/>
    </location>
</feature>
<dbReference type="InterPro" id="IPR051232">
    <property type="entry name" value="ARID/SWI1_ChromRemod"/>
</dbReference>
<evidence type="ECO:0000313" key="7">
    <source>
        <dbReference type="Proteomes" id="UP000785200"/>
    </source>
</evidence>